<proteinExistence type="predicted"/>
<reference evidence="1" key="1">
    <citation type="submission" date="2020-05" db="EMBL/GenBank/DDBJ databases">
        <title>Large-scale comparative analyses of tick genomes elucidate their genetic diversity and vector capacities.</title>
        <authorList>
            <person name="Jia N."/>
            <person name="Wang J."/>
            <person name="Shi W."/>
            <person name="Du L."/>
            <person name="Sun Y."/>
            <person name="Zhan W."/>
            <person name="Jiang J."/>
            <person name="Wang Q."/>
            <person name="Zhang B."/>
            <person name="Ji P."/>
            <person name="Sakyi L.B."/>
            <person name="Cui X."/>
            <person name="Yuan T."/>
            <person name="Jiang B."/>
            <person name="Yang W."/>
            <person name="Lam T.T.-Y."/>
            <person name="Chang Q."/>
            <person name="Ding S."/>
            <person name="Wang X."/>
            <person name="Zhu J."/>
            <person name="Ruan X."/>
            <person name="Zhao L."/>
            <person name="Wei J."/>
            <person name="Que T."/>
            <person name="Du C."/>
            <person name="Cheng J."/>
            <person name="Dai P."/>
            <person name="Han X."/>
            <person name="Huang E."/>
            <person name="Gao Y."/>
            <person name="Liu J."/>
            <person name="Shao H."/>
            <person name="Ye R."/>
            <person name="Li L."/>
            <person name="Wei W."/>
            <person name="Wang X."/>
            <person name="Wang C."/>
            <person name="Yang T."/>
            <person name="Huo Q."/>
            <person name="Li W."/>
            <person name="Guo W."/>
            <person name="Chen H."/>
            <person name="Zhou L."/>
            <person name="Ni X."/>
            <person name="Tian J."/>
            <person name="Zhou Y."/>
            <person name="Sheng Y."/>
            <person name="Liu T."/>
            <person name="Pan Y."/>
            <person name="Xia L."/>
            <person name="Li J."/>
            <person name="Zhao F."/>
            <person name="Cao W."/>
        </authorList>
    </citation>
    <scope>NUCLEOTIDE SEQUENCE</scope>
    <source>
        <strain evidence="1">Dsil-2018</strain>
    </source>
</reference>
<dbReference type="Proteomes" id="UP000821865">
    <property type="component" value="Chromosome 1"/>
</dbReference>
<protein>
    <submittedName>
        <fullName evidence="1">Uncharacterized protein</fullName>
    </submittedName>
</protein>
<name>A0ACB8DVK4_DERSI</name>
<accession>A0ACB8DVK4</accession>
<sequence>MAACGACSESAAVVFTTSLDNDSASEDALTQRLLEGIRSHPCVYDIRRMDYRDTERQNNAWDAIRKQCGLATGAASQDSTTEELLNTMCGTASVSPLPSEDSFDQEQADQADQ</sequence>
<gene>
    <name evidence="1" type="ORF">HPB49_005921</name>
</gene>
<organism evidence="1 2">
    <name type="scientific">Dermacentor silvarum</name>
    <name type="common">Tick</name>
    <dbReference type="NCBI Taxonomy" id="543639"/>
    <lineage>
        <taxon>Eukaryota</taxon>
        <taxon>Metazoa</taxon>
        <taxon>Ecdysozoa</taxon>
        <taxon>Arthropoda</taxon>
        <taxon>Chelicerata</taxon>
        <taxon>Arachnida</taxon>
        <taxon>Acari</taxon>
        <taxon>Parasitiformes</taxon>
        <taxon>Ixodida</taxon>
        <taxon>Ixodoidea</taxon>
        <taxon>Ixodidae</taxon>
        <taxon>Rhipicephalinae</taxon>
        <taxon>Dermacentor</taxon>
    </lineage>
</organism>
<comment type="caution">
    <text evidence="1">The sequence shown here is derived from an EMBL/GenBank/DDBJ whole genome shotgun (WGS) entry which is preliminary data.</text>
</comment>
<dbReference type="EMBL" id="CM023470">
    <property type="protein sequence ID" value="KAH7978559.1"/>
    <property type="molecule type" value="Genomic_DNA"/>
</dbReference>
<keyword evidence="2" id="KW-1185">Reference proteome</keyword>
<evidence type="ECO:0000313" key="1">
    <source>
        <dbReference type="EMBL" id="KAH7978559.1"/>
    </source>
</evidence>
<evidence type="ECO:0000313" key="2">
    <source>
        <dbReference type="Proteomes" id="UP000821865"/>
    </source>
</evidence>